<feature type="compositionally biased region" description="Acidic residues" evidence="1">
    <location>
        <begin position="121"/>
        <end position="142"/>
    </location>
</feature>
<accession>A0A1E7EJV1</accession>
<dbReference type="PANTHER" id="PTHR33418:SF1">
    <property type="entry name" value="HELICASE-ASSOCIATED DOMAIN-CONTAINING PROTEIN"/>
    <property type="match status" value="1"/>
</dbReference>
<dbReference type="Proteomes" id="UP000095751">
    <property type="component" value="Unassembled WGS sequence"/>
</dbReference>
<dbReference type="AlphaFoldDB" id="A0A1E7EJV1"/>
<evidence type="ECO:0000256" key="1">
    <source>
        <dbReference type="SAM" id="MobiDB-lite"/>
    </source>
</evidence>
<feature type="region of interest" description="Disordered" evidence="1">
    <location>
        <begin position="284"/>
        <end position="427"/>
    </location>
</feature>
<feature type="compositionally biased region" description="Basic and acidic residues" evidence="1">
    <location>
        <begin position="145"/>
        <end position="156"/>
    </location>
</feature>
<feature type="compositionally biased region" description="Basic and acidic residues" evidence="1">
    <location>
        <begin position="165"/>
        <end position="177"/>
    </location>
</feature>
<feature type="compositionally biased region" description="Polar residues" evidence="1">
    <location>
        <begin position="105"/>
        <end position="120"/>
    </location>
</feature>
<feature type="compositionally biased region" description="Low complexity" evidence="1">
    <location>
        <begin position="298"/>
        <end position="340"/>
    </location>
</feature>
<reference evidence="3 4" key="1">
    <citation type="submission" date="2016-09" db="EMBL/GenBank/DDBJ databases">
        <title>Extensive genetic diversity and differential bi-allelic expression allows diatom success in the polar Southern Ocean.</title>
        <authorList>
            <consortium name="DOE Joint Genome Institute"/>
            <person name="Mock T."/>
            <person name="Otillar R.P."/>
            <person name="Strauss J."/>
            <person name="Dupont C."/>
            <person name="Frickenhaus S."/>
            <person name="Maumus F."/>
            <person name="Mcmullan M."/>
            <person name="Sanges R."/>
            <person name="Schmutz J."/>
            <person name="Toseland A."/>
            <person name="Valas R."/>
            <person name="Veluchamy A."/>
            <person name="Ward B.J."/>
            <person name="Allen A."/>
            <person name="Barry K."/>
            <person name="Falciatore A."/>
            <person name="Ferrante M."/>
            <person name="Fortunato A.E."/>
            <person name="Gloeckner G."/>
            <person name="Gruber A."/>
            <person name="Hipkin R."/>
            <person name="Janech M."/>
            <person name="Kroth P."/>
            <person name="Leese F."/>
            <person name="Lindquist E."/>
            <person name="Lyon B.R."/>
            <person name="Martin J."/>
            <person name="Mayer C."/>
            <person name="Parker M."/>
            <person name="Quesneville H."/>
            <person name="Raymond J."/>
            <person name="Uhlig C."/>
            <person name="Valentin K.U."/>
            <person name="Worden A.Z."/>
            <person name="Armbrust E.V."/>
            <person name="Bowler C."/>
            <person name="Green B."/>
            <person name="Moulton V."/>
            <person name="Van Oosterhout C."/>
            <person name="Grigoriev I."/>
        </authorList>
    </citation>
    <scope>NUCLEOTIDE SEQUENCE [LARGE SCALE GENOMIC DNA]</scope>
    <source>
        <strain evidence="3 4">CCMP1102</strain>
    </source>
</reference>
<proteinExistence type="predicted"/>
<protein>
    <recommendedName>
        <fullName evidence="2">Helicase-associated domain-containing protein</fullName>
    </recommendedName>
</protein>
<feature type="compositionally biased region" description="Polar residues" evidence="1">
    <location>
        <begin position="374"/>
        <end position="397"/>
    </location>
</feature>
<evidence type="ECO:0000313" key="3">
    <source>
        <dbReference type="EMBL" id="OEU06147.1"/>
    </source>
</evidence>
<gene>
    <name evidence="3" type="ORF">FRACYDRAFT_256176</name>
</gene>
<keyword evidence="4" id="KW-1185">Reference proteome</keyword>
<dbReference type="KEGG" id="fcy:FRACYDRAFT_256176"/>
<feature type="compositionally biased region" description="Acidic residues" evidence="1">
    <location>
        <begin position="401"/>
        <end position="411"/>
    </location>
</feature>
<dbReference type="Pfam" id="PF03457">
    <property type="entry name" value="HA"/>
    <property type="match status" value="1"/>
</dbReference>
<feature type="region of interest" description="Disordered" evidence="1">
    <location>
        <begin position="32"/>
        <end position="270"/>
    </location>
</feature>
<evidence type="ECO:0000313" key="4">
    <source>
        <dbReference type="Proteomes" id="UP000095751"/>
    </source>
</evidence>
<name>A0A1E7EJV1_9STRA</name>
<feature type="compositionally biased region" description="Acidic residues" evidence="1">
    <location>
        <begin position="178"/>
        <end position="192"/>
    </location>
</feature>
<dbReference type="Gene3D" id="6.10.140.530">
    <property type="match status" value="1"/>
</dbReference>
<feature type="compositionally biased region" description="Basic residues" evidence="1">
    <location>
        <begin position="76"/>
        <end position="86"/>
    </location>
</feature>
<feature type="compositionally biased region" description="Polar residues" evidence="1">
    <location>
        <begin position="213"/>
        <end position="229"/>
    </location>
</feature>
<dbReference type="EMBL" id="KV784425">
    <property type="protein sequence ID" value="OEU06147.1"/>
    <property type="molecule type" value="Genomic_DNA"/>
</dbReference>
<dbReference type="InterPro" id="IPR005114">
    <property type="entry name" value="Helicase_assoc"/>
</dbReference>
<sequence length="996" mass="111197">MHGDEDKIIEKIQQWWEEPAQLAQELSWEAVDKKKPIKKKRTVSGGGGSGDRRDHASREDGNDSASGRGGVCNRGVARKRAVKLGKLKPPPPPQPSVITGVDTATILSKQQPTAHASLQQNDEEEEENDGDFNKEGDDEDGDSNGSKENDDDFNKEGDDEDEDSNGSKENDDDFNKEGDDEDEDSNGSDDEIICYNTEVTRASRAANRGKIVSNLTKQQQQQRPFSSTKCNEKKTPPRPSPAKSSVGVKKAQQSDDDGDDTQSSPFAALNLVKVNSKIRRSLPSSLSRYSSRHRRFSHTTTYRTTDGTTTTTKNESASGAVAVSVAEMPSSTSSLLSSNNNKKRKSNTAAVDDNNNKKKKSNSYKSTPLAASIANHSANRGKTIQPTSAISTIGNLTSDKVDDDDDSEDDVGDSKDDVPLIPLSSPSDNVTATTYDVTSIIAKKDDTVHNVRPVAVSYTRKRGKGRGSVLPSSTLATANHRQKEGKQQKFGDRLAQLADYKEKNGHCIVPRSFQGYGNLGHWYNRMRQEYKKYKESKPSSMTNERICALEKLDFKWSNVKSTELAKRRDRPLMKFNIRNVNQRPVGSTDKKEMEFVNMKNAITLAWSKVKDLPTNQKPKIEDVIQEQQVLFGLDPSIYLVSSDTIYSRIQCNRPLEAEPEASPISMPEIYRQYTDDAGYRFIKTSIRVHITKDINNQKYTTKERDYLKTYENIDIHNRCRQVLDELIRKDMFTAGSTDAAGGYLPNGILLGAWAGVLTLSLDRIDNTRPHFLEDKPITENLNLVAGGMNNGASIVGRYNDGTCKKIRSMIDASNTESRDSLNRRLNEAWNMPCTMVNTVYATCNSVYNREKNDFIKYKRDRQGSDTTKDGLAMEKFQDQFPDVRALYIHVRNLFIEQHGRCKVSNIIMEKYNDVNCFQVSLDAISPTRRHVKGNLRLICWFLNNAFGPLKVCMTTLTILTTLWPIMTTFSMVAPLSPVTLRGDPSPLSNSAPVKCG</sequence>
<organism evidence="3 4">
    <name type="scientific">Fragilariopsis cylindrus CCMP1102</name>
    <dbReference type="NCBI Taxonomy" id="635003"/>
    <lineage>
        <taxon>Eukaryota</taxon>
        <taxon>Sar</taxon>
        <taxon>Stramenopiles</taxon>
        <taxon>Ochrophyta</taxon>
        <taxon>Bacillariophyta</taxon>
        <taxon>Bacillariophyceae</taxon>
        <taxon>Bacillariophycidae</taxon>
        <taxon>Bacillariales</taxon>
        <taxon>Bacillariaceae</taxon>
        <taxon>Fragilariopsis</taxon>
    </lineage>
</organism>
<evidence type="ECO:0000259" key="2">
    <source>
        <dbReference type="Pfam" id="PF03457"/>
    </source>
</evidence>
<dbReference type="PANTHER" id="PTHR33418">
    <property type="entry name" value="HELICASE-ASSOCIATED"/>
    <property type="match status" value="1"/>
</dbReference>
<feature type="domain" description="Helicase-associated" evidence="2">
    <location>
        <begin position="487"/>
        <end position="554"/>
    </location>
</feature>
<dbReference type="InParanoid" id="A0A1E7EJV1"/>
<feature type="compositionally biased region" description="Basic and acidic residues" evidence="1">
    <location>
        <begin position="50"/>
        <end position="61"/>
    </location>
</feature>